<dbReference type="PANTHER" id="PTHR13680:SF5">
    <property type="entry name" value="CDGSH IRON-SULFUR DOMAIN-CONTAINING PROTEIN 1"/>
    <property type="match status" value="1"/>
</dbReference>
<evidence type="ECO:0000256" key="4">
    <source>
        <dbReference type="ARBA" id="ARBA00023014"/>
    </source>
</evidence>
<keyword evidence="9" id="KW-1185">Reference proteome</keyword>
<keyword evidence="2" id="KW-0479">Metal-binding</keyword>
<dbReference type="OrthoDB" id="449252at2759"/>
<dbReference type="PANTHER" id="PTHR13680">
    <property type="entry name" value="CDGSH IRON-SULFUR DOMAIN-CONTAINING PROTEIN 1"/>
    <property type="match status" value="1"/>
</dbReference>
<feature type="domain" description="Iron-binding zinc finger CDGSH type" evidence="7">
    <location>
        <begin position="49"/>
        <end position="87"/>
    </location>
</feature>
<evidence type="ECO:0000256" key="5">
    <source>
        <dbReference type="ARBA" id="ARBA00034078"/>
    </source>
</evidence>
<dbReference type="AlphaFoldDB" id="A0A433SKI9"/>
<keyword evidence="6" id="KW-0812">Transmembrane</keyword>
<keyword evidence="3" id="KW-0408">Iron</keyword>
<evidence type="ECO:0000259" key="7">
    <source>
        <dbReference type="SMART" id="SM00704"/>
    </source>
</evidence>
<keyword evidence="1" id="KW-0001">2Fe-2S</keyword>
<dbReference type="InterPro" id="IPR045131">
    <property type="entry name" value="CISD1/2"/>
</dbReference>
<evidence type="ECO:0000256" key="1">
    <source>
        <dbReference type="ARBA" id="ARBA00022714"/>
    </source>
</evidence>
<dbReference type="GO" id="GO:0010506">
    <property type="term" value="P:regulation of autophagy"/>
    <property type="evidence" value="ECO:0007669"/>
    <property type="project" value="InterPro"/>
</dbReference>
<sequence>MGFDFPGKEWVTTYIPLASSIALALYVVWDARRPKVGLVNPDIQKDQQKVVHSIDVEDIGEKLSICRCWRSKTFPLCDGVHKVHNRETGDNVGPLRLKRRDVA</sequence>
<evidence type="ECO:0000313" key="8">
    <source>
        <dbReference type="EMBL" id="RUS69635.1"/>
    </source>
</evidence>
<dbReference type="SMART" id="SM00704">
    <property type="entry name" value="ZnF_CDGSH"/>
    <property type="match status" value="1"/>
</dbReference>
<dbReference type="GO" id="GO:0005741">
    <property type="term" value="C:mitochondrial outer membrane"/>
    <property type="evidence" value="ECO:0007669"/>
    <property type="project" value="TreeGrafter"/>
</dbReference>
<dbReference type="EMBL" id="RQTK01001617">
    <property type="protein sequence ID" value="RUS69635.1"/>
    <property type="molecule type" value="Genomic_DNA"/>
</dbReference>
<evidence type="ECO:0000256" key="6">
    <source>
        <dbReference type="SAM" id="Phobius"/>
    </source>
</evidence>
<organism evidence="8 9">
    <name type="scientific">Elysia chlorotica</name>
    <name type="common">Eastern emerald elysia</name>
    <name type="synonym">Sea slug</name>
    <dbReference type="NCBI Taxonomy" id="188477"/>
    <lineage>
        <taxon>Eukaryota</taxon>
        <taxon>Metazoa</taxon>
        <taxon>Spiralia</taxon>
        <taxon>Lophotrochozoa</taxon>
        <taxon>Mollusca</taxon>
        <taxon>Gastropoda</taxon>
        <taxon>Heterobranchia</taxon>
        <taxon>Euthyneura</taxon>
        <taxon>Panpulmonata</taxon>
        <taxon>Sacoglossa</taxon>
        <taxon>Placobranchoidea</taxon>
        <taxon>Plakobranchidae</taxon>
        <taxon>Elysia</taxon>
    </lineage>
</organism>
<accession>A0A433SKI9</accession>
<protein>
    <recommendedName>
        <fullName evidence="7">Iron-binding zinc finger CDGSH type domain-containing protein</fullName>
    </recommendedName>
</protein>
<dbReference type="STRING" id="188477.A0A433SKI9"/>
<keyword evidence="6" id="KW-0472">Membrane</keyword>
<dbReference type="Gene3D" id="3.40.5.90">
    <property type="entry name" value="CDGSH iron-sulfur domain, mitoNEET-type"/>
    <property type="match status" value="1"/>
</dbReference>
<dbReference type="Pfam" id="PF09360">
    <property type="entry name" value="zf-CDGSH"/>
    <property type="match status" value="1"/>
</dbReference>
<evidence type="ECO:0000256" key="3">
    <source>
        <dbReference type="ARBA" id="ARBA00023004"/>
    </source>
</evidence>
<reference evidence="8 9" key="1">
    <citation type="submission" date="2019-01" db="EMBL/GenBank/DDBJ databases">
        <title>A draft genome assembly of the solar-powered sea slug Elysia chlorotica.</title>
        <authorList>
            <person name="Cai H."/>
            <person name="Li Q."/>
            <person name="Fang X."/>
            <person name="Li J."/>
            <person name="Curtis N.E."/>
            <person name="Altenburger A."/>
            <person name="Shibata T."/>
            <person name="Feng M."/>
            <person name="Maeda T."/>
            <person name="Schwartz J.A."/>
            <person name="Shigenobu S."/>
            <person name="Lundholm N."/>
            <person name="Nishiyama T."/>
            <person name="Yang H."/>
            <person name="Hasebe M."/>
            <person name="Li S."/>
            <person name="Pierce S.K."/>
            <person name="Wang J."/>
        </authorList>
    </citation>
    <scope>NUCLEOTIDE SEQUENCE [LARGE SCALE GENOMIC DNA]</scope>
    <source>
        <strain evidence="8">EC2010</strain>
        <tissue evidence="8">Whole organism of an adult</tissue>
    </source>
</reference>
<keyword evidence="6" id="KW-1133">Transmembrane helix</keyword>
<dbReference type="GO" id="GO:0046872">
    <property type="term" value="F:metal ion binding"/>
    <property type="evidence" value="ECO:0007669"/>
    <property type="project" value="UniProtKB-KW"/>
</dbReference>
<evidence type="ECO:0000313" key="9">
    <source>
        <dbReference type="Proteomes" id="UP000271974"/>
    </source>
</evidence>
<dbReference type="InterPro" id="IPR042216">
    <property type="entry name" value="MitoNEET_CISD"/>
</dbReference>
<keyword evidence="4" id="KW-0411">Iron-sulfur</keyword>
<name>A0A433SKI9_ELYCH</name>
<dbReference type="Proteomes" id="UP000271974">
    <property type="component" value="Unassembled WGS sequence"/>
</dbReference>
<dbReference type="FunFam" id="3.40.5.90:FF:000001">
    <property type="entry name" value="CDGSH iron-sulfur domain-containing protein 1"/>
    <property type="match status" value="1"/>
</dbReference>
<gene>
    <name evidence="8" type="ORF">EGW08_022600</name>
</gene>
<comment type="cofactor">
    <cofactor evidence="5">
        <name>[2Fe-2S] cluster</name>
        <dbReference type="ChEBI" id="CHEBI:190135"/>
    </cofactor>
</comment>
<comment type="caution">
    <text evidence="8">The sequence shown here is derived from an EMBL/GenBank/DDBJ whole genome shotgun (WGS) entry which is preliminary data.</text>
</comment>
<dbReference type="InterPro" id="IPR018967">
    <property type="entry name" value="FeS-contain_CDGSH-typ"/>
</dbReference>
<proteinExistence type="predicted"/>
<feature type="transmembrane region" description="Helical" evidence="6">
    <location>
        <begin position="12"/>
        <end position="29"/>
    </location>
</feature>
<evidence type="ECO:0000256" key="2">
    <source>
        <dbReference type="ARBA" id="ARBA00022723"/>
    </source>
</evidence>
<dbReference type="GO" id="GO:0051537">
    <property type="term" value="F:2 iron, 2 sulfur cluster binding"/>
    <property type="evidence" value="ECO:0007669"/>
    <property type="project" value="UniProtKB-KW"/>
</dbReference>